<accession>A0A485M631</accession>
<dbReference type="EMBL" id="CAADRM010000157">
    <property type="protein sequence ID" value="VFU18729.1"/>
    <property type="molecule type" value="Genomic_DNA"/>
</dbReference>
<name>A0A485M631_9ZZZZ</name>
<dbReference type="Pfam" id="PF14371">
    <property type="entry name" value="DUF4412"/>
    <property type="match status" value="1"/>
</dbReference>
<protein>
    <recommendedName>
        <fullName evidence="1">DUF4412 domain-containing protein</fullName>
    </recommendedName>
</protein>
<reference evidence="2" key="1">
    <citation type="submission" date="2019-03" db="EMBL/GenBank/DDBJ databases">
        <authorList>
            <person name="Hao L."/>
        </authorList>
    </citation>
    <scope>NUCLEOTIDE SEQUENCE</scope>
</reference>
<evidence type="ECO:0000259" key="1">
    <source>
        <dbReference type="Pfam" id="PF14371"/>
    </source>
</evidence>
<proteinExistence type="predicted"/>
<dbReference type="AlphaFoldDB" id="A0A485M631"/>
<evidence type="ECO:0000313" key="2">
    <source>
        <dbReference type="EMBL" id="VFU18729.1"/>
    </source>
</evidence>
<organism evidence="2">
    <name type="scientific">anaerobic digester metagenome</name>
    <dbReference type="NCBI Taxonomy" id="1263854"/>
    <lineage>
        <taxon>unclassified sequences</taxon>
        <taxon>metagenomes</taxon>
        <taxon>ecological metagenomes</taxon>
    </lineage>
</organism>
<gene>
    <name evidence="2" type="ORF">SCFA_890051</name>
</gene>
<dbReference type="InterPro" id="IPR025524">
    <property type="entry name" value="DUF4412"/>
</dbReference>
<sequence length="258" mass="30002">MKVKQMLRIVLPAVICMMLLPGLVHADIYLKYKQRTEAFEIMGQKQPARETVRETWIAKDMIRTDEGPQTMIMRIDKKQIYLLDNQAQTYSEFPMDMQEMARQAIEEDQEMSPQEKEEARDFVEGMMKGMSEFRVTVEDTGQTKKIGPWNCRKYVQTTNTAMGPSETVLWATKDIDLDYDLLHRMAAASMMMMPGMQESMDDFIKEMKKIDGVTVHSVSTSAMMDAEIRTTQDLLDYSDKKTSEEFYTVPENYLEETR</sequence>
<feature type="domain" description="DUF4412" evidence="1">
    <location>
        <begin position="135"/>
        <end position="253"/>
    </location>
</feature>